<name>A0A9P6CVF7_9AGAR</name>
<dbReference type="GO" id="GO:0007165">
    <property type="term" value="P:signal transduction"/>
    <property type="evidence" value="ECO:0007669"/>
    <property type="project" value="TreeGrafter"/>
</dbReference>
<gene>
    <name evidence="2" type="ORF">BDN70DRAFT_885717</name>
</gene>
<dbReference type="OrthoDB" id="1668230at2759"/>
<dbReference type="AlphaFoldDB" id="A0A9P6CVF7"/>
<evidence type="ECO:0000259" key="1">
    <source>
        <dbReference type="PROSITE" id="PS50011"/>
    </source>
</evidence>
<proteinExistence type="predicted"/>
<feature type="domain" description="Protein kinase" evidence="1">
    <location>
        <begin position="119"/>
        <end position="371"/>
    </location>
</feature>
<dbReference type="GO" id="GO:0005524">
    <property type="term" value="F:ATP binding"/>
    <property type="evidence" value="ECO:0007669"/>
    <property type="project" value="InterPro"/>
</dbReference>
<dbReference type="PANTHER" id="PTHR23257">
    <property type="entry name" value="SERINE-THREONINE PROTEIN KINASE"/>
    <property type="match status" value="1"/>
</dbReference>
<keyword evidence="3" id="KW-1185">Reference proteome</keyword>
<accession>A0A9P6CVF7</accession>
<comment type="caution">
    <text evidence="2">The sequence shown here is derived from an EMBL/GenBank/DDBJ whole genome shotgun (WGS) entry which is preliminary data.</text>
</comment>
<keyword evidence="2" id="KW-0808">Transferase</keyword>
<keyword evidence="2" id="KW-0418">Kinase</keyword>
<organism evidence="2 3">
    <name type="scientific">Pholiota conissans</name>
    <dbReference type="NCBI Taxonomy" id="109636"/>
    <lineage>
        <taxon>Eukaryota</taxon>
        <taxon>Fungi</taxon>
        <taxon>Dikarya</taxon>
        <taxon>Basidiomycota</taxon>
        <taxon>Agaricomycotina</taxon>
        <taxon>Agaricomycetes</taxon>
        <taxon>Agaricomycetidae</taxon>
        <taxon>Agaricales</taxon>
        <taxon>Agaricineae</taxon>
        <taxon>Strophariaceae</taxon>
        <taxon>Pholiota</taxon>
    </lineage>
</organism>
<dbReference type="EMBL" id="MU155434">
    <property type="protein sequence ID" value="KAF9473543.1"/>
    <property type="molecule type" value="Genomic_DNA"/>
</dbReference>
<dbReference type="GO" id="GO:0005737">
    <property type="term" value="C:cytoplasm"/>
    <property type="evidence" value="ECO:0007669"/>
    <property type="project" value="TreeGrafter"/>
</dbReference>
<dbReference type="Gene3D" id="1.10.510.10">
    <property type="entry name" value="Transferase(Phosphotransferase) domain 1"/>
    <property type="match status" value="2"/>
</dbReference>
<dbReference type="Proteomes" id="UP000807469">
    <property type="component" value="Unassembled WGS sequence"/>
</dbReference>
<evidence type="ECO:0000313" key="3">
    <source>
        <dbReference type="Proteomes" id="UP000807469"/>
    </source>
</evidence>
<dbReference type="PANTHER" id="PTHR23257:SF958">
    <property type="entry name" value="SERINE_THREONINE-PROTEIN KINASE WNK4"/>
    <property type="match status" value="1"/>
</dbReference>
<reference evidence="2" key="1">
    <citation type="submission" date="2020-11" db="EMBL/GenBank/DDBJ databases">
        <authorList>
            <consortium name="DOE Joint Genome Institute"/>
            <person name="Ahrendt S."/>
            <person name="Riley R."/>
            <person name="Andreopoulos W."/>
            <person name="Labutti K."/>
            <person name="Pangilinan J."/>
            <person name="Ruiz-Duenas F.J."/>
            <person name="Barrasa J.M."/>
            <person name="Sanchez-Garcia M."/>
            <person name="Camarero S."/>
            <person name="Miyauchi S."/>
            <person name="Serrano A."/>
            <person name="Linde D."/>
            <person name="Babiker R."/>
            <person name="Drula E."/>
            <person name="Ayuso-Fernandez I."/>
            <person name="Pacheco R."/>
            <person name="Padilla G."/>
            <person name="Ferreira P."/>
            <person name="Barriuso J."/>
            <person name="Kellner H."/>
            <person name="Castanera R."/>
            <person name="Alfaro M."/>
            <person name="Ramirez L."/>
            <person name="Pisabarro A.G."/>
            <person name="Kuo A."/>
            <person name="Tritt A."/>
            <person name="Lipzen A."/>
            <person name="He G."/>
            <person name="Yan M."/>
            <person name="Ng V."/>
            <person name="Cullen D."/>
            <person name="Martin F."/>
            <person name="Rosso M.-N."/>
            <person name="Henrissat B."/>
            <person name="Hibbett D."/>
            <person name="Martinez A.T."/>
            <person name="Grigoriev I.V."/>
        </authorList>
    </citation>
    <scope>NUCLEOTIDE SEQUENCE</scope>
    <source>
        <strain evidence="2">CIRM-BRFM 674</strain>
    </source>
</reference>
<evidence type="ECO:0000313" key="2">
    <source>
        <dbReference type="EMBL" id="KAF9473543.1"/>
    </source>
</evidence>
<protein>
    <submittedName>
        <fullName evidence="2">Kinase-like protein</fullName>
    </submittedName>
</protein>
<dbReference type="PROSITE" id="PS50011">
    <property type="entry name" value="PROTEIN_KINASE_DOM"/>
    <property type="match status" value="1"/>
</dbReference>
<dbReference type="SMART" id="SM00220">
    <property type="entry name" value="S_TKc"/>
    <property type="match status" value="1"/>
</dbReference>
<sequence length="371" mass="42277">MIIDQEMNQKIEAEIPSALATLSESEAERVSILEAREKAFGAYIDRVRNELIFERDKFPYRALLKRDAYSVGCAEIWYYDSPDRERRQEYYVKLEGKPGTLAHNILIFRADLPKYNCHLEIIGDEIKETKHKVYVGLEEQLSSEDEDCAEEMAMLPLVSPLDPEKHFTKAPTYKQEIKYLLQCKGSPYVVQLLGRSEDGLLVFPKFPFSLMQTAVHNRLSDQRIRNIKNWMLNIIDGVAYLHSLGIIHRDLKVENILDAGGDATSTPRLVICDLQCMDASFLPWHEFYAINSGEIGGDCTQSPFSPATDVFALGGVLWQCCFYNSPYSYDVMLANPPPPPFKDIFTACTRELPGDRLTLAELRKMVEALIC</sequence>
<dbReference type="InterPro" id="IPR050167">
    <property type="entry name" value="Ser_Thr_protein_kinase"/>
</dbReference>
<dbReference type="InterPro" id="IPR011009">
    <property type="entry name" value="Kinase-like_dom_sf"/>
</dbReference>
<dbReference type="InterPro" id="IPR000719">
    <property type="entry name" value="Prot_kinase_dom"/>
</dbReference>
<dbReference type="SUPFAM" id="SSF56112">
    <property type="entry name" value="Protein kinase-like (PK-like)"/>
    <property type="match status" value="1"/>
</dbReference>
<dbReference type="GO" id="GO:0004672">
    <property type="term" value="F:protein kinase activity"/>
    <property type="evidence" value="ECO:0007669"/>
    <property type="project" value="InterPro"/>
</dbReference>
<dbReference type="Pfam" id="PF00069">
    <property type="entry name" value="Pkinase"/>
    <property type="match status" value="1"/>
</dbReference>